<evidence type="ECO:0000259" key="3">
    <source>
        <dbReference type="Pfam" id="PF10145"/>
    </source>
</evidence>
<dbReference type="SUPFAM" id="SSF48371">
    <property type="entry name" value="ARM repeat"/>
    <property type="match status" value="1"/>
</dbReference>
<dbReference type="AlphaFoldDB" id="A0A9X2MKW8"/>
<feature type="transmembrane region" description="Helical" evidence="2">
    <location>
        <begin position="584"/>
        <end position="604"/>
    </location>
</feature>
<feature type="transmembrane region" description="Helical" evidence="2">
    <location>
        <begin position="389"/>
        <end position="409"/>
    </location>
</feature>
<evidence type="ECO:0000313" key="4">
    <source>
        <dbReference type="EMBL" id="MCR2045484.1"/>
    </source>
</evidence>
<organism evidence="4 5">
    <name type="scientific">Anaerosalibacter massiliensis</name>
    <dbReference type="NCBI Taxonomy" id="1347392"/>
    <lineage>
        <taxon>Bacteria</taxon>
        <taxon>Bacillati</taxon>
        <taxon>Bacillota</taxon>
        <taxon>Tissierellia</taxon>
        <taxon>Tissierellales</taxon>
        <taxon>Sporanaerobacteraceae</taxon>
        <taxon>Anaerosalibacter</taxon>
    </lineage>
</organism>
<dbReference type="Pfam" id="PF10145">
    <property type="entry name" value="PhageMin_Tail"/>
    <property type="match status" value="1"/>
</dbReference>
<dbReference type="InterPro" id="IPR016024">
    <property type="entry name" value="ARM-type_fold"/>
</dbReference>
<keyword evidence="2" id="KW-1133">Transmembrane helix</keyword>
<feature type="transmembrane region" description="Helical" evidence="2">
    <location>
        <begin position="679"/>
        <end position="708"/>
    </location>
</feature>
<feature type="transmembrane region" description="Helical" evidence="2">
    <location>
        <begin position="516"/>
        <end position="542"/>
    </location>
</feature>
<keyword evidence="2" id="KW-0812">Transmembrane</keyword>
<accession>A0A9X2MKW8</accession>
<dbReference type="Gene3D" id="1.20.120.20">
    <property type="entry name" value="Apolipoprotein"/>
    <property type="match status" value="1"/>
</dbReference>
<evidence type="ECO:0000256" key="1">
    <source>
        <dbReference type="ARBA" id="ARBA00022612"/>
    </source>
</evidence>
<protein>
    <submittedName>
        <fullName evidence="4">Phage tail tape measure protein</fullName>
    </submittedName>
</protein>
<dbReference type="PANTHER" id="PTHR37813">
    <property type="entry name" value="FELS-2 PROPHAGE PROTEIN"/>
    <property type="match status" value="1"/>
</dbReference>
<keyword evidence="1" id="KW-1188">Viral release from host cell</keyword>
<feature type="transmembrane region" description="Helical" evidence="2">
    <location>
        <begin position="430"/>
        <end position="453"/>
    </location>
</feature>
<keyword evidence="2" id="KW-0472">Membrane</keyword>
<evidence type="ECO:0000256" key="2">
    <source>
        <dbReference type="SAM" id="Phobius"/>
    </source>
</evidence>
<dbReference type="EMBL" id="JANJZL010000019">
    <property type="protein sequence ID" value="MCR2045484.1"/>
    <property type="molecule type" value="Genomic_DNA"/>
</dbReference>
<dbReference type="PANTHER" id="PTHR37813:SF1">
    <property type="entry name" value="FELS-2 PROPHAGE PROTEIN"/>
    <property type="match status" value="1"/>
</dbReference>
<gene>
    <name evidence="4" type="ORF">NSA23_15390</name>
</gene>
<proteinExistence type="predicted"/>
<keyword evidence="5" id="KW-1185">Reference proteome</keyword>
<dbReference type="InterPro" id="IPR010090">
    <property type="entry name" value="Phage_tape_meas"/>
</dbReference>
<comment type="caution">
    <text evidence="4">The sequence shown here is derived from an EMBL/GenBank/DDBJ whole genome shotgun (WGS) entry which is preliminary data.</text>
</comment>
<dbReference type="NCBIfam" id="TIGR01760">
    <property type="entry name" value="tape_meas_TP901"/>
    <property type="match status" value="1"/>
</dbReference>
<feature type="transmembrane region" description="Helical" evidence="2">
    <location>
        <begin position="650"/>
        <end position="673"/>
    </location>
</feature>
<reference evidence="4" key="1">
    <citation type="submission" date="2022-07" db="EMBL/GenBank/DDBJ databases">
        <title>Enhanced cultured diversity of the mouse gut microbiota enables custom-made synthetic communities.</title>
        <authorList>
            <person name="Afrizal A."/>
        </authorList>
    </citation>
    <scope>NUCLEOTIDE SEQUENCE</scope>
    <source>
        <strain evidence="4">DSM 29482</strain>
    </source>
</reference>
<feature type="transmembrane region" description="Helical" evidence="2">
    <location>
        <begin position="548"/>
        <end position="572"/>
    </location>
</feature>
<evidence type="ECO:0000313" key="5">
    <source>
        <dbReference type="Proteomes" id="UP001142078"/>
    </source>
</evidence>
<feature type="transmembrane region" description="Helical" evidence="2">
    <location>
        <begin position="610"/>
        <end position="643"/>
    </location>
</feature>
<feature type="domain" description="Phage tail tape measure protein" evidence="3">
    <location>
        <begin position="99"/>
        <end position="297"/>
    </location>
</feature>
<name>A0A9X2MKW8_9FIRM</name>
<dbReference type="RefSeq" id="WP_257490743.1">
    <property type="nucleotide sequence ID" value="NZ_JANJZL010000019.1"/>
</dbReference>
<sequence>MADYILSAKITGDSKSFEDAFERSQNKIKNFNGKVDGMGTKISDGGKKMQGFGTKTMLATAPLTIFAKKSIDTGRAFGASMSKVQALSGATGSELNELEKSAREMGATTRYSASEAADALGYMALAGWDTTQMMDGLPHVLGLATAGQLELATASDIVTDMMSMFSLDAKDAAIATDVFAYAQANANYDVEQLADALRYAGPAAAAAGHDIQQTSAVLGMFANQGIKGSKAGTTLNAMYRDLQKNAKNGAVAIGGTSVAIYDAQGKMRSMSDIMVDVEKATKGMTDEQKNAALSSIFQQESLKGVNLLLNEGSGELKNFEKELYNSKGATEEMSKTMDDNLDGSFKNLNSAVEELQLRFFETAEGPMRKFVDKITGLIIELGKLDDSTLQTIVAIAGIAIAIGPAMWALGIMTDGVGKLISMGAKLGGALLSPVGLISSAFVGLAYVLINALVPGDSFLEKMKNLGAYIAEMASGIIPHLKDAFSQVISVVTNLATSIGSFLSPTFEIIKSSFMDLAVSALPFVVNGFMMLVNVAVTVAQAIMNIASIVLPVLIGIFNELVPIISSIIGIIFDIGTQLTPLISTLMSALIPTITTVISTVMNIVQTVAPGVVAILNVIIAVIKAMIPIIMSIITVVVNVVSVVISTIQPIVAFVGMIINSVMAIIIPIVVFVANTMASVISVITPIIAAVTGIFTTVHTIITGVFISINTFIAGVINRISSVIGTLSSTVSSVFNKIYSIVSSIMNRVSSVTTGVFAAIRNAWTGLTGFVNGVFSGIGNAVSNLVNQVKGFVNGVTGGINAAIGIINKIPGVNISRIPQLYRGTDDWPGGFARMNEGGRGELTYLPNGSIVIPHDISMKYAKESARVNNQFDSDVQNIGGNQYIKVEMKDANIYDTRDTEEIGKDLAEQISREVVFG</sequence>
<dbReference type="Proteomes" id="UP001142078">
    <property type="component" value="Unassembled WGS sequence"/>
</dbReference>